<evidence type="ECO:0000256" key="7">
    <source>
        <dbReference type="ARBA" id="ARBA00022777"/>
    </source>
</evidence>
<dbReference type="InterPro" id="IPR045270">
    <property type="entry name" value="STKc_AGC"/>
</dbReference>
<dbReference type="SMART" id="SM00133">
    <property type="entry name" value="S_TK_X"/>
    <property type="match status" value="1"/>
</dbReference>
<comment type="catalytic activity">
    <reaction evidence="10">
        <text>L-seryl-[protein] + ATP = O-phospho-L-seryl-[protein] + ADP + H(+)</text>
        <dbReference type="Rhea" id="RHEA:17989"/>
        <dbReference type="Rhea" id="RHEA-COMP:9863"/>
        <dbReference type="Rhea" id="RHEA-COMP:11604"/>
        <dbReference type="ChEBI" id="CHEBI:15378"/>
        <dbReference type="ChEBI" id="CHEBI:29999"/>
        <dbReference type="ChEBI" id="CHEBI:30616"/>
        <dbReference type="ChEBI" id="CHEBI:83421"/>
        <dbReference type="ChEBI" id="CHEBI:456216"/>
        <dbReference type="EC" id="2.7.11.1"/>
    </reaction>
</comment>
<dbReference type="PROSITE" id="PS00107">
    <property type="entry name" value="PROTEIN_KINASE_ATP"/>
    <property type="match status" value="1"/>
</dbReference>
<dbReference type="FunFam" id="3.30.200.20:FF:000048">
    <property type="entry name" value="Non-specific serine/threonine protein kinase"/>
    <property type="match status" value="1"/>
</dbReference>
<dbReference type="SUPFAM" id="SSF64268">
    <property type="entry name" value="PX domain"/>
    <property type="match status" value="1"/>
</dbReference>
<evidence type="ECO:0000256" key="6">
    <source>
        <dbReference type="ARBA" id="ARBA00022741"/>
    </source>
</evidence>
<evidence type="ECO:0000256" key="1">
    <source>
        <dbReference type="ARBA" id="ARBA00009903"/>
    </source>
</evidence>
<evidence type="ECO:0000256" key="9">
    <source>
        <dbReference type="ARBA" id="ARBA00047899"/>
    </source>
</evidence>
<dbReference type="PANTHER" id="PTHR24351">
    <property type="entry name" value="RIBOSOMAL PROTEIN S6 KINASE"/>
    <property type="match status" value="1"/>
</dbReference>
<dbReference type="Gene3D" id="3.30.1520.10">
    <property type="entry name" value="Phox-like domain"/>
    <property type="match status" value="1"/>
</dbReference>
<evidence type="ECO:0000313" key="16">
    <source>
        <dbReference type="EMBL" id="KAJ0402930.1"/>
    </source>
</evidence>
<evidence type="ECO:0000256" key="3">
    <source>
        <dbReference type="ARBA" id="ARBA00022527"/>
    </source>
</evidence>
<evidence type="ECO:0000256" key="11">
    <source>
        <dbReference type="PROSITE-ProRule" id="PRU10141"/>
    </source>
</evidence>
<dbReference type="PROSITE" id="PS00108">
    <property type="entry name" value="PROTEIN_KINASE_ST"/>
    <property type="match status" value="1"/>
</dbReference>
<dbReference type="Gene3D" id="3.30.200.20">
    <property type="entry name" value="Phosphorylase Kinase, domain 1"/>
    <property type="match status" value="1"/>
</dbReference>
<comment type="similarity">
    <text evidence="1">Belongs to the protein kinase superfamily. AGC Ser/Thr protein kinase family.</text>
</comment>
<evidence type="ECO:0000256" key="4">
    <source>
        <dbReference type="ARBA" id="ARBA00022553"/>
    </source>
</evidence>
<evidence type="ECO:0000259" key="13">
    <source>
        <dbReference type="PROSITE" id="PS50011"/>
    </source>
</evidence>
<keyword evidence="17" id="KW-1185">Reference proteome</keyword>
<evidence type="ECO:0000256" key="12">
    <source>
        <dbReference type="SAM" id="MobiDB-lite"/>
    </source>
</evidence>
<dbReference type="InterPro" id="IPR008271">
    <property type="entry name" value="Ser/Thr_kinase_AS"/>
</dbReference>
<dbReference type="InterPro" id="IPR011009">
    <property type="entry name" value="Kinase-like_dom_sf"/>
</dbReference>
<evidence type="ECO:0000256" key="10">
    <source>
        <dbReference type="ARBA" id="ARBA00048679"/>
    </source>
</evidence>
<comment type="caution">
    <text evidence="16">The sequence shown here is derived from an EMBL/GenBank/DDBJ whole genome shotgun (WGS) entry which is preliminary data.</text>
</comment>
<dbReference type="CDD" id="cd05123">
    <property type="entry name" value="STKc_AGC"/>
    <property type="match status" value="1"/>
</dbReference>
<dbReference type="PROSITE" id="PS51285">
    <property type="entry name" value="AGC_KINASE_CTER"/>
    <property type="match status" value="1"/>
</dbReference>
<dbReference type="FunFam" id="1.10.510.10:FF:000008">
    <property type="entry name" value="Non-specific serine/threonine protein kinase"/>
    <property type="match status" value="1"/>
</dbReference>
<dbReference type="GO" id="GO:0005524">
    <property type="term" value="F:ATP binding"/>
    <property type="evidence" value="ECO:0007669"/>
    <property type="project" value="UniProtKB-UniRule"/>
</dbReference>
<keyword evidence="6 11" id="KW-0547">Nucleotide-binding</keyword>
<dbReference type="InterPro" id="IPR017441">
    <property type="entry name" value="Protein_kinase_ATP_BS"/>
</dbReference>
<protein>
    <recommendedName>
        <fullName evidence="2">non-specific serine/threonine protein kinase</fullName>
        <ecNumber evidence="2">2.7.11.1</ecNumber>
    </recommendedName>
</protein>
<keyword evidence="8 11" id="KW-0067">ATP-binding</keyword>
<dbReference type="EMBL" id="JAKCXM010000092">
    <property type="protein sequence ID" value="KAJ0402930.1"/>
    <property type="molecule type" value="Genomic_DNA"/>
</dbReference>
<reference evidence="16" key="1">
    <citation type="submission" date="2021-12" db="EMBL/GenBank/DDBJ databases">
        <title>Prjna785345.</title>
        <authorList>
            <person name="Rujirawat T."/>
            <person name="Krajaejun T."/>
        </authorList>
    </citation>
    <scope>NUCLEOTIDE SEQUENCE</scope>
    <source>
        <strain evidence="16">Pi057C3</strain>
    </source>
</reference>
<dbReference type="EC" id="2.7.11.1" evidence="2"/>
<dbReference type="InterPro" id="IPR001683">
    <property type="entry name" value="PX_dom"/>
</dbReference>
<sequence length="514" mass="57907">MSAKALGDDAKIPKFLSIIGHDSVSHNGSKTTVYFLQVQYESAMYVVQHRYHDFKDFYDKLTAEGCKCPALPPKKFLGSFNKEFIEKRQNELASWLHLLCQHNPSSNLPDPRRSESFRDFMLSNVSAVPAKQPFERDGALTADPSTAAEADAPGSSNGTETLYNTPKTTLDDFELLKVIGKGSYGKVTLVRKKDQNRLYAMKSLNKSNVKRRNQVEHTKTERRVLGRAKHPFIVHLHYAFQTSHKLYFVLDYCPGGELFFHLSRMEKFEESMAKFYAAEITLALEHLHDLGVVYRDLKPENILFDAQGHVLLADFGLAKEGITDGAEGTNSMCGTPEYLPPEILDRTGHGTAVDWWALGMVLYEMLTGLPPWYTRNRQKLFDRVRNAPLTFPDEVQPAARSLISGLLNRNPVERLGSKSADDVKNHEFFRGINWKDLYDRKLPPPFNPCASTTNFEETKNFEAEFTKMNINSVESSGMGSLRASDASRPSMTFQGFTYNTPNDLNSMGASVGRG</sequence>
<evidence type="ECO:0000313" key="17">
    <source>
        <dbReference type="Proteomes" id="UP001209570"/>
    </source>
</evidence>
<feature type="domain" description="PX" evidence="14">
    <location>
        <begin position="12"/>
        <end position="128"/>
    </location>
</feature>
<dbReference type="AlphaFoldDB" id="A0AAD5QBM3"/>
<dbReference type="GO" id="GO:0035091">
    <property type="term" value="F:phosphatidylinositol binding"/>
    <property type="evidence" value="ECO:0007669"/>
    <property type="project" value="InterPro"/>
</dbReference>
<keyword evidence="4" id="KW-0597">Phosphoprotein</keyword>
<feature type="domain" description="Protein kinase" evidence="13">
    <location>
        <begin position="173"/>
        <end position="429"/>
    </location>
</feature>
<dbReference type="Pfam" id="PF00069">
    <property type="entry name" value="Pkinase"/>
    <property type="match status" value="1"/>
</dbReference>
<dbReference type="InterPro" id="IPR000961">
    <property type="entry name" value="AGC-kinase_C"/>
</dbReference>
<proteinExistence type="inferred from homology"/>
<feature type="compositionally biased region" description="Polar residues" evidence="12">
    <location>
        <begin position="154"/>
        <end position="163"/>
    </location>
</feature>
<keyword evidence="3" id="KW-0723">Serine/threonine-protein kinase</keyword>
<dbReference type="InterPro" id="IPR036871">
    <property type="entry name" value="PX_dom_sf"/>
</dbReference>
<evidence type="ECO:0000259" key="14">
    <source>
        <dbReference type="PROSITE" id="PS50195"/>
    </source>
</evidence>
<dbReference type="SMART" id="SM00220">
    <property type="entry name" value="S_TKc"/>
    <property type="match status" value="1"/>
</dbReference>
<dbReference type="InterPro" id="IPR000719">
    <property type="entry name" value="Prot_kinase_dom"/>
</dbReference>
<dbReference type="PROSITE" id="PS50195">
    <property type="entry name" value="PX"/>
    <property type="match status" value="1"/>
</dbReference>
<keyword evidence="5" id="KW-0808">Transferase</keyword>
<feature type="domain" description="AGC-kinase C-terminal" evidence="15">
    <location>
        <begin position="430"/>
        <end position="508"/>
    </location>
</feature>
<dbReference type="PROSITE" id="PS50011">
    <property type="entry name" value="PROTEIN_KINASE_DOM"/>
    <property type="match status" value="1"/>
</dbReference>
<name>A0AAD5QBM3_PYTIN</name>
<evidence type="ECO:0000256" key="2">
    <source>
        <dbReference type="ARBA" id="ARBA00012513"/>
    </source>
</evidence>
<dbReference type="Proteomes" id="UP001209570">
    <property type="component" value="Unassembled WGS sequence"/>
</dbReference>
<evidence type="ECO:0000256" key="5">
    <source>
        <dbReference type="ARBA" id="ARBA00022679"/>
    </source>
</evidence>
<evidence type="ECO:0000259" key="15">
    <source>
        <dbReference type="PROSITE" id="PS51285"/>
    </source>
</evidence>
<evidence type="ECO:0000256" key="8">
    <source>
        <dbReference type="ARBA" id="ARBA00022840"/>
    </source>
</evidence>
<accession>A0AAD5QBM3</accession>
<feature type="binding site" evidence="11">
    <location>
        <position position="202"/>
    </location>
    <ligand>
        <name>ATP</name>
        <dbReference type="ChEBI" id="CHEBI:30616"/>
    </ligand>
</feature>
<keyword evidence="7" id="KW-0418">Kinase</keyword>
<dbReference type="SMART" id="SM00312">
    <property type="entry name" value="PX"/>
    <property type="match status" value="1"/>
</dbReference>
<dbReference type="GO" id="GO:0004674">
    <property type="term" value="F:protein serine/threonine kinase activity"/>
    <property type="evidence" value="ECO:0007669"/>
    <property type="project" value="UniProtKB-KW"/>
</dbReference>
<dbReference type="Pfam" id="PF00787">
    <property type="entry name" value="PX"/>
    <property type="match status" value="1"/>
</dbReference>
<dbReference type="SUPFAM" id="SSF56112">
    <property type="entry name" value="Protein kinase-like (PK-like)"/>
    <property type="match status" value="1"/>
</dbReference>
<feature type="region of interest" description="Disordered" evidence="12">
    <location>
        <begin position="133"/>
        <end position="163"/>
    </location>
</feature>
<dbReference type="CDD" id="cd06093">
    <property type="entry name" value="PX_domain"/>
    <property type="match status" value="1"/>
</dbReference>
<dbReference type="Gene3D" id="1.10.510.10">
    <property type="entry name" value="Transferase(Phosphotransferase) domain 1"/>
    <property type="match status" value="1"/>
</dbReference>
<organism evidence="16 17">
    <name type="scientific">Pythium insidiosum</name>
    <name type="common">Pythiosis disease agent</name>
    <dbReference type="NCBI Taxonomy" id="114742"/>
    <lineage>
        <taxon>Eukaryota</taxon>
        <taxon>Sar</taxon>
        <taxon>Stramenopiles</taxon>
        <taxon>Oomycota</taxon>
        <taxon>Peronosporomycetes</taxon>
        <taxon>Pythiales</taxon>
        <taxon>Pythiaceae</taxon>
        <taxon>Pythium</taxon>
    </lineage>
</organism>
<gene>
    <name evidence="16" type="ORF">P43SY_005915</name>
</gene>
<comment type="catalytic activity">
    <reaction evidence="9">
        <text>L-threonyl-[protein] + ATP = O-phospho-L-threonyl-[protein] + ADP + H(+)</text>
        <dbReference type="Rhea" id="RHEA:46608"/>
        <dbReference type="Rhea" id="RHEA-COMP:11060"/>
        <dbReference type="Rhea" id="RHEA-COMP:11605"/>
        <dbReference type="ChEBI" id="CHEBI:15378"/>
        <dbReference type="ChEBI" id="CHEBI:30013"/>
        <dbReference type="ChEBI" id="CHEBI:30616"/>
        <dbReference type="ChEBI" id="CHEBI:61977"/>
        <dbReference type="ChEBI" id="CHEBI:456216"/>
        <dbReference type="EC" id="2.7.11.1"/>
    </reaction>
</comment>